<evidence type="ECO:0000259" key="1">
    <source>
        <dbReference type="Pfam" id="PF01593"/>
    </source>
</evidence>
<protein>
    <submittedName>
        <fullName evidence="2">FAD-dependent oxidoreductase</fullName>
    </submittedName>
</protein>
<feature type="domain" description="Amine oxidase" evidence="1">
    <location>
        <begin position="50"/>
        <end position="542"/>
    </location>
</feature>
<keyword evidence="3" id="KW-1185">Reference proteome</keyword>
<dbReference type="PANTHER" id="PTHR42923">
    <property type="entry name" value="PROTOPORPHYRINOGEN OXIDASE"/>
    <property type="match status" value="1"/>
</dbReference>
<dbReference type="InterPro" id="IPR002937">
    <property type="entry name" value="Amino_oxidase"/>
</dbReference>
<dbReference type="RefSeq" id="WP_381833435.1">
    <property type="nucleotide sequence ID" value="NZ_JBHTCF010000010.1"/>
</dbReference>
<proteinExistence type="predicted"/>
<sequence>MNRQPSRRGVLSGTAAAAAALTLPTAAPGRATAARRAGRPTVAVFGGGVGGLSAAHELVERGFDVTVYERKSFGGKARSMPVSGTGSGGRADLPGEHGFRFFPGICRNLPDTLSRIPVRGNPRGVLDNLTTLRTLTFSLSGGRRDLVLPVGGRHRPGPLSPELLGRIVAGVAEEALHLPPADALMLANRVLVFVTSSEERRLGQWEDVPWWTFLRADERSADYRNIFAVSFTRLLAAMKAEIASANTVGRIAEGFMYNLVGIGYPDPFDRILDAPTNEAWIDPWTSHLTSQGARLKLGWSVEKLNCSQGRITSAGVRGPEDTTQQVTADWYVLAVPVERAARLIDREILQADPRLAGIARQQTDWMTGIQFYLRRPAPITPGHMAYVDTPWAVSSISQSQFWPDRDFARDYGDGTVTDCLSTVVAEWTKPGVLYGKPARECTAGQLVRETWAQLNGALDTPLPDDIVHSWHIDPAVTGLGTPQPANDEPLLIHPTGSWRHRPDADTAIPNLFLAADYVRTDINIASMESANQAARAAVNALLEAAGSTAERCTLHELHRPPEFELAKRQDAARYRAGLPNLFDLPPSS</sequence>
<evidence type="ECO:0000313" key="2">
    <source>
        <dbReference type="EMBL" id="MFC7307101.1"/>
    </source>
</evidence>
<accession>A0ABW2JNE3</accession>
<evidence type="ECO:0000313" key="3">
    <source>
        <dbReference type="Proteomes" id="UP001596523"/>
    </source>
</evidence>
<organism evidence="2 3">
    <name type="scientific">Streptomyces monticola</name>
    <dbReference type="NCBI Taxonomy" id="2666263"/>
    <lineage>
        <taxon>Bacteria</taxon>
        <taxon>Bacillati</taxon>
        <taxon>Actinomycetota</taxon>
        <taxon>Actinomycetes</taxon>
        <taxon>Kitasatosporales</taxon>
        <taxon>Streptomycetaceae</taxon>
        <taxon>Streptomyces</taxon>
    </lineage>
</organism>
<gene>
    <name evidence="2" type="ORF">ACFQVC_23090</name>
</gene>
<comment type="caution">
    <text evidence="2">The sequence shown here is derived from an EMBL/GenBank/DDBJ whole genome shotgun (WGS) entry which is preliminary data.</text>
</comment>
<dbReference type="Gene3D" id="3.50.50.60">
    <property type="entry name" value="FAD/NAD(P)-binding domain"/>
    <property type="match status" value="1"/>
</dbReference>
<reference evidence="3" key="1">
    <citation type="journal article" date="2019" name="Int. J. Syst. Evol. Microbiol.">
        <title>The Global Catalogue of Microorganisms (GCM) 10K type strain sequencing project: providing services to taxonomists for standard genome sequencing and annotation.</title>
        <authorList>
            <consortium name="The Broad Institute Genomics Platform"/>
            <consortium name="The Broad Institute Genome Sequencing Center for Infectious Disease"/>
            <person name="Wu L."/>
            <person name="Ma J."/>
        </authorList>
    </citation>
    <scope>NUCLEOTIDE SEQUENCE [LARGE SCALE GENOMIC DNA]</scope>
    <source>
        <strain evidence="3">SYNS20</strain>
    </source>
</reference>
<dbReference type="Pfam" id="PF01593">
    <property type="entry name" value="Amino_oxidase"/>
    <property type="match status" value="1"/>
</dbReference>
<dbReference type="Proteomes" id="UP001596523">
    <property type="component" value="Unassembled WGS sequence"/>
</dbReference>
<dbReference type="InterPro" id="IPR006311">
    <property type="entry name" value="TAT_signal"/>
</dbReference>
<dbReference type="PANTHER" id="PTHR42923:SF46">
    <property type="entry name" value="AMINE OXIDASE"/>
    <property type="match status" value="1"/>
</dbReference>
<dbReference type="PROSITE" id="PS51318">
    <property type="entry name" value="TAT"/>
    <property type="match status" value="1"/>
</dbReference>
<dbReference type="EMBL" id="JBHTCF010000010">
    <property type="protein sequence ID" value="MFC7307101.1"/>
    <property type="molecule type" value="Genomic_DNA"/>
</dbReference>
<dbReference type="InterPro" id="IPR050464">
    <property type="entry name" value="Zeta_carotene_desat/Oxidored"/>
</dbReference>
<dbReference type="SUPFAM" id="SSF51905">
    <property type="entry name" value="FAD/NAD(P)-binding domain"/>
    <property type="match status" value="1"/>
</dbReference>
<dbReference type="InterPro" id="IPR036188">
    <property type="entry name" value="FAD/NAD-bd_sf"/>
</dbReference>
<name>A0ABW2JNE3_9ACTN</name>